<dbReference type="AlphaFoldDB" id="A0AAU9N784"/>
<sequence length="111" mass="13259">MGYDFWWRQGHHEKAHNAVDSHRLPLDFAYRFQSTLSSFVKVNPPFISTQSFQHNEALVQSERQFPPQKIEPTENEKSSLQIRSGFLNGNSERSQEHHEDEADQKNKWRYW</sequence>
<evidence type="ECO:0000313" key="2">
    <source>
        <dbReference type="EMBL" id="CAH1430185.1"/>
    </source>
</evidence>
<proteinExistence type="predicted"/>
<organism evidence="2 3">
    <name type="scientific">Lactuca virosa</name>
    <dbReference type="NCBI Taxonomy" id="75947"/>
    <lineage>
        <taxon>Eukaryota</taxon>
        <taxon>Viridiplantae</taxon>
        <taxon>Streptophyta</taxon>
        <taxon>Embryophyta</taxon>
        <taxon>Tracheophyta</taxon>
        <taxon>Spermatophyta</taxon>
        <taxon>Magnoliopsida</taxon>
        <taxon>eudicotyledons</taxon>
        <taxon>Gunneridae</taxon>
        <taxon>Pentapetalae</taxon>
        <taxon>asterids</taxon>
        <taxon>campanulids</taxon>
        <taxon>Asterales</taxon>
        <taxon>Asteraceae</taxon>
        <taxon>Cichorioideae</taxon>
        <taxon>Cichorieae</taxon>
        <taxon>Lactucinae</taxon>
        <taxon>Lactuca</taxon>
    </lineage>
</organism>
<feature type="compositionally biased region" description="Basic and acidic residues" evidence="1">
    <location>
        <begin position="93"/>
        <end position="111"/>
    </location>
</feature>
<name>A0AAU9N784_9ASTR</name>
<accession>A0AAU9N784</accession>
<comment type="caution">
    <text evidence="2">The sequence shown here is derived from an EMBL/GenBank/DDBJ whole genome shotgun (WGS) entry which is preliminary data.</text>
</comment>
<evidence type="ECO:0000313" key="3">
    <source>
        <dbReference type="Proteomes" id="UP001157418"/>
    </source>
</evidence>
<dbReference type="Proteomes" id="UP001157418">
    <property type="component" value="Unassembled WGS sequence"/>
</dbReference>
<feature type="region of interest" description="Disordered" evidence="1">
    <location>
        <begin position="61"/>
        <end position="111"/>
    </location>
</feature>
<reference evidence="2 3" key="1">
    <citation type="submission" date="2022-01" db="EMBL/GenBank/DDBJ databases">
        <authorList>
            <person name="Xiong W."/>
            <person name="Schranz E."/>
        </authorList>
    </citation>
    <scope>NUCLEOTIDE SEQUENCE [LARGE SCALE GENOMIC DNA]</scope>
</reference>
<feature type="compositionally biased region" description="Polar residues" evidence="1">
    <location>
        <begin position="78"/>
        <end position="92"/>
    </location>
</feature>
<dbReference type="EMBL" id="CAKMRJ010003334">
    <property type="protein sequence ID" value="CAH1430185.1"/>
    <property type="molecule type" value="Genomic_DNA"/>
</dbReference>
<protein>
    <submittedName>
        <fullName evidence="2">Uncharacterized protein</fullName>
    </submittedName>
</protein>
<evidence type="ECO:0000256" key="1">
    <source>
        <dbReference type="SAM" id="MobiDB-lite"/>
    </source>
</evidence>
<keyword evidence="3" id="KW-1185">Reference proteome</keyword>
<gene>
    <name evidence="2" type="ORF">LVIROSA_LOCUS16985</name>
</gene>